<organism evidence="2 3">
    <name type="scientific">Exiguobacterium chiriqhucha RW-2</name>
    <dbReference type="NCBI Taxonomy" id="1345023"/>
    <lineage>
        <taxon>Bacteria</taxon>
        <taxon>Bacillati</taxon>
        <taxon>Bacillota</taxon>
        <taxon>Bacilli</taxon>
        <taxon>Bacillales</taxon>
        <taxon>Bacillales Family XII. Incertae Sedis</taxon>
        <taxon>Exiguobacterium</taxon>
    </lineage>
</organism>
<proteinExistence type="predicted"/>
<dbReference type="EMBL" id="ATCL01000022">
    <property type="protein sequence ID" value="ERG65807.1"/>
    <property type="molecule type" value="Genomic_DNA"/>
</dbReference>
<accession>U1LUH5</accession>
<keyword evidence="3" id="KW-1185">Reference proteome</keyword>
<dbReference type="Proteomes" id="UP000016464">
    <property type="component" value="Unassembled WGS sequence"/>
</dbReference>
<protein>
    <submittedName>
        <fullName evidence="2">Uncharacterized protein</fullName>
    </submittedName>
</protein>
<evidence type="ECO:0000256" key="1">
    <source>
        <dbReference type="SAM" id="Phobius"/>
    </source>
</evidence>
<gene>
    <name evidence="2" type="ORF">M467_00865</name>
</gene>
<reference evidence="2 3" key="1">
    <citation type="journal article" date="2013" name="Genome Announc.">
        <title>Draft Genome Sequence of Exiguobacterium pavilionensis Strain RW-2, with Wide Thermal, Salinity, and pH Tolerance, Isolated from Modern Freshwater Microbialites.</title>
        <authorList>
            <person name="White R.A.III."/>
            <person name="Grassa C.J."/>
            <person name="Suttle C.A."/>
        </authorList>
    </citation>
    <scope>NUCLEOTIDE SEQUENCE [LARGE SCALE GENOMIC DNA]</scope>
    <source>
        <strain evidence="2 3">RW-2</strain>
    </source>
</reference>
<keyword evidence="1" id="KW-0472">Membrane</keyword>
<evidence type="ECO:0000313" key="3">
    <source>
        <dbReference type="Proteomes" id="UP000016464"/>
    </source>
</evidence>
<sequence length="30" mass="3248">MAAWTEILTYMLIAGGVSLAIIVLRKITKA</sequence>
<name>U1LUH5_9BACL</name>
<dbReference type="AlphaFoldDB" id="U1LUH5"/>
<evidence type="ECO:0000313" key="2">
    <source>
        <dbReference type="EMBL" id="ERG65807.1"/>
    </source>
</evidence>
<keyword evidence="1" id="KW-0812">Transmembrane</keyword>
<comment type="caution">
    <text evidence="2">The sequence shown here is derived from an EMBL/GenBank/DDBJ whole genome shotgun (WGS) entry which is preliminary data.</text>
</comment>
<feature type="transmembrane region" description="Helical" evidence="1">
    <location>
        <begin position="7"/>
        <end position="24"/>
    </location>
</feature>
<keyword evidence="1" id="KW-1133">Transmembrane helix</keyword>